<comment type="caution">
    <text evidence="1">The sequence shown here is derived from an EMBL/GenBank/DDBJ whole genome shotgun (WGS) entry which is preliminary data.</text>
</comment>
<proteinExistence type="predicted"/>
<name>A0ABV5FYN7_9MICC</name>
<keyword evidence="2" id="KW-1185">Reference proteome</keyword>
<protein>
    <submittedName>
        <fullName evidence="1">Uncharacterized protein</fullName>
    </submittedName>
</protein>
<accession>A0ABV5FYN7</accession>
<gene>
    <name evidence="1" type="ORF">ACFFX0_09155</name>
</gene>
<organism evidence="1 2">
    <name type="scientific">Citricoccus parietis</name>
    <dbReference type="NCBI Taxonomy" id="592307"/>
    <lineage>
        <taxon>Bacteria</taxon>
        <taxon>Bacillati</taxon>
        <taxon>Actinomycetota</taxon>
        <taxon>Actinomycetes</taxon>
        <taxon>Micrococcales</taxon>
        <taxon>Micrococcaceae</taxon>
        <taxon>Citricoccus</taxon>
    </lineage>
</organism>
<reference evidence="1 2" key="1">
    <citation type="submission" date="2024-09" db="EMBL/GenBank/DDBJ databases">
        <authorList>
            <person name="Sun Q."/>
            <person name="Mori K."/>
        </authorList>
    </citation>
    <scope>NUCLEOTIDE SEQUENCE [LARGE SCALE GENOMIC DNA]</scope>
    <source>
        <strain evidence="1 2">CCM 7609</strain>
    </source>
</reference>
<dbReference type="EMBL" id="JBHMFI010000001">
    <property type="protein sequence ID" value="MFB9071353.1"/>
    <property type="molecule type" value="Genomic_DNA"/>
</dbReference>
<dbReference type="Proteomes" id="UP001589575">
    <property type="component" value="Unassembled WGS sequence"/>
</dbReference>
<evidence type="ECO:0000313" key="2">
    <source>
        <dbReference type="Proteomes" id="UP001589575"/>
    </source>
</evidence>
<sequence>MVRACPQARTSRGAQAALPPPCVDRTVRSGTCGVIRRHRARRHPALSLEGFTENGHIPVNPSRLNIRGGQ</sequence>
<evidence type="ECO:0000313" key="1">
    <source>
        <dbReference type="EMBL" id="MFB9071353.1"/>
    </source>
</evidence>